<dbReference type="STRING" id="1121298.SAMN05444401_3496"/>
<evidence type="ECO:0000313" key="2">
    <source>
        <dbReference type="Proteomes" id="UP000184080"/>
    </source>
</evidence>
<organism evidence="1 2">
    <name type="scientific">Clostridium amylolyticum</name>
    <dbReference type="NCBI Taxonomy" id="1121298"/>
    <lineage>
        <taxon>Bacteria</taxon>
        <taxon>Bacillati</taxon>
        <taxon>Bacillota</taxon>
        <taxon>Clostridia</taxon>
        <taxon>Eubacteriales</taxon>
        <taxon>Clostridiaceae</taxon>
        <taxon>Clostridium</taxon>
    </lineage>
</organism>
<proteinExistence type="predicted"/>
<accession>A0A1M6KTW8</accession>
<dbReference type="RefSeq" id="WP_073009682.1">
    <property type="nucleotide sequence ID" value="NZ_FQZO01000006.1"/>
</dbReference>
<name>A0A1M6KTW8_9CLOT</name>
<sequence>MEIIIALAIAAFAIFIIVKNIKKSSKGECNCGTCSSSCPKYNELKLGNKK</sequence>
<dbReference type="EMBL" id="FQZO01000006">
    <property type="protein sequence ID" value="SHJ62468.1"/>
    <property type="molecule type" value="Genomic_DNA"/>
</dbReference>
<evidence type="ECO:0000313" key="1">
    <source>
        <dbReference type="EMBL" id="SHJ62468.1"/>
    </source>
</evidence>
<reference evidence="1 2" key="1">
    <citation type="submission" date="2016-11" db="EMBL/GenBank/DDBJ databases">
        <authorList>
            <person name="Jaros S."/>
            <person name="Januszkiewicz K."/>
            <person name="Wedrychowicz H."/>
        </authorList>
    </citation>
    <scope>NUCLEOTIDE SEQUENCE [LARGE SCALE GENOMIC DNA]</scope>
    <source>
        <strain evidence="1 2">DSM 21864</strain>
    </source>
</reference>
<dbReference type="Proteomes" id="UP000184080">
    <property type="component" value="Unassembled WGS sequence"/>
</dbReference>
<dbReference type="OrthoDB" id="1929574at2"/>
<dbReference type="AlphaFoldDB" id="A0A1M6KTW8"/>
<gene>
    <name evidence="1" type="ORF">SAMN05444401_3496</name>
</gene>
<protein>
    <submittedName>
        <fullName evidence="1">Virus attachment protein p12 family protein</fullName>
    </submittedName>
</protein>
<dbReference type="Pfam" id="PF12669">
    <property type="entry name" value="FeoB_associated"/>
    <property type="match status" value="1"/>
</dbReference>
<keyword evidence="2" id="KW-1185">Reference proteome</keyword>